<dbReference type="PRINTS" id="PR01657">
    <property type="entry name" value="MCMFAMILY"/>
</dbReference>
<dbReference type="Proteomes" id="UP000004221">
    <property type="component" value="Unassembled WGS sequence"/>
</dbReference>
<dbReference type="InterPro" id="IPR014721">
    <property type="entry name" value="Ribsml_uS5_D2-typ_fold_subgr"/>
</dbReference>
<comment type="similarity">
    <text evidence="1">Belongs to the Mg-chelatase subunits D/I family. ComM subfamily.</text>
</comment>
<dbReference type="GO" id="GO:0005524">
    <property type="term" value="F:ATP binding"/>
    <property type="evidence" value="ECO:0007669"/>
    <property type="project" value="UniProtKB-KW"/>
</dbReference>
<dbReference type="InterPro" id="IPR001208">
    <property type="entry name" value="MCM_dom"/>
</dbReference>
<dbReference type="Pfam" id="PF13541">
    <property type="entry name" value="ChlI"/>
    <property type="match status" value="1"/>
</dbReference>
<dbReference type="InterPro" id="IPR020568">
    <property type="entry name" value="Ribosomal_Su5_D2-typ_SF"/>
</dbReference>
<dbReference type="AlphaFoldDB" id="I4EH46"/>
<evidence type="ECO:0000259" key="4">
    <source>
        <dbReference type="SMART" id="SM00382"/>
    </source>
</evidence>
<keyword evidence="2" id="KW-0547">Nucleotide-binding</keyword>
<dbReference type="InterPro" id="IPR004482">
    <property type="entry name" value="Mg_chelat-rel"/>
</dbReference>
<dbReference type="Pfam" id="PF01078">
    <property type="entry name" value="Mg_chelatase"/>
    <property type="match status" value="1"/>
</dbReference>
<evidence type="ECO:0000256" key="1">
    <source>
        <dbReference type="ARBA" id="ARBA00006354"/>
    </source>
</evidence>
<comment type="caution">
    <text evidence="5">The sequence shown here is derived from an EMBL/GenBank/DDBJ whole genome shotgun (WGS) entry which is preliminary data.</text>
</comment>
<accession>I4EH46</accession>
<keyword evidence="6" id="KW-1185">Reference proteome</keyword>
<dbReference type="Gene3D" id="3.30.230.10">
    <property type="match status" value="1"/>
</dbReference>
<feature type="domain" description="AAA+ ATPase" evidence="4">
    <location>
        <begin position="212"/>
        <end position="349"/>
    </location>
</feature>
<dbReference type="InterPro" id="IPR000523">
    <property type="entry name" value="Mg_chelatse_chII-like_cat_dom"/>
</dbReference>
<evidence type="ECO:0000256" key="3">
    <source>
        <dbReference type="ARBA" id="ARBA00022840"/>
    </source>
</evidence>
<dbReference type="PANTHER" id="PTHR32039">
    <property type="entry name" value="MAGNESIUM-CHELATASE SUBUNIT CHLI"/>
    <property type="match status" value="1"/>
</dbReference>
<keyword evidence="5" id="KW-0378">Hydrolase</keyword>
<dbReference type="InterPro" id="IPR003593">
    <property type="entry name" value="AAA+_ATPase"/>
</dbReference>
<dbReference type="EMBL" id="CAGS01000225">
    <property type="protein sequence ID" value="CCF84008.1"/>
    <property type="molecule type" value="Genomic_DNA"/>
</dbReference>
<dbReference type="GO" id="GO:0016787">
    <property type="term" value="F:hydrolase activity"/>
    <property type="evidence" value="ECO:0007669"/>
    <property type="project" value="UniProtKB-KW"/>
</dbReference>
<dbReference type="SUPFAM" id="SSF54211">
    <property type="entry name" value="Ribosomal protein S5 domain 2-like"/>
    <property type="match status" value="1"/>
</dbReference>
<dbReference type="InterPro" id="IPR045006">
    <property type="entry name" value="CHLI-like"/>
</dbReference>
<dbReference type="NCBIfam" id="TIGR00368">
    <property type="entry name" value="YifB family Mg chelatase-like AAA ATPase"/>
    <property type="match status" value="1"/>
</dbReference>
<dbReference type="PANTHER" id="PTHR32039:SF7">
    <property type="entry name" value="COMPETENCE PROTEIN COMM"/>
    <property type="match status" value="1"/>
</dbReference>
<dbReference type="SMART" id="SM00382">
    <property type="entry name" value="AAA"/>
    <property type="match status" value="1"/>
</dbReference>
<gene>
    <name evidence="5" type="ORF">NITHO_3000002</name>
</gene>
<evidence type="ECO:0000256" key="2">
    <source>
        <dbReference type="ARBA" id="ARBA00022741"/>
    </source>
</evidence>
<dbReference type="SUPFAM" id="SSF52540">
    <property type="entry name" value="P-loop containing nucleoside triphosphate hydrolases"/>
    <property type="match status" value="1"/>
</dbReference>
<proteinExistence type="inferred from homology"/>
<evidence type="ECO:0000313" key="5">
    <source>
        <dbReference type="EMBL" id="CCF84008.1"/>
    </source>
</evidence>
<reference evidence="5 6" key="1">
    <citation type="journal article" date="2012" name="ISME J.">
        <title>Nitrification expanded: discovery, physiology and genomics of a nitrite-oxidizing bacterium from the phylum Chloroflexi.</title>
        <authorList>
            <person name="Sorokin D.Y."/>
            <person name="Lucker S."/>
            <person name="Vejmelkova D."/>
            <person name="Kostrikina N.A."/>
            <person name="Kleerebezem R."/>
            <person name="Rijpstra W.I."/>
            <person name="Damste J.S."/>
            <person name="Le Paslier D."/>
            <person name="Muyzer G."/>
            <person name="Wagner M."/>
            <person name="van Loosdrecht M.C."/>
            <person name="Daims H."/>
        </authorList>
    </citation>
    <scope>NUCLEOTIDE SEQUENCE [LARGE SCALE GENOMIC DNA]</scope>
    <source>
        <strain evidence="6">none</strain>
    </source>
</reference>
<protein>
    <submittedName>
        <fullName evidence="5">Putative enzyme (N-terminal) transcriptional regulator with P-loop containing NTP hydrolase domain (C-terminal)(YifB)</fullName>
    </submittedName>
</protein>
<dbReference type="Gene3D" id="3.40.50.300">
    <property type="entry name" value="P-loop containing nucleotide triphosphate hydrolases"/>
    <property type="match status" value="1"/>
</dbReference>
<evidence type="ECO:0000313" key="6">
    <source>
        <dbReference type="Proteomes" id="UP000004221"/>
    </source>
</evidence>
<name>I4EH46_9BACT</name>
<organism evidence="5 6">
    <name type="scientific">Nitrolancea hollandica Lb</name>
    <dbReference type="NCBI Taxonomy" id="1129897"/>
    <lineage>
        <taxon>Bacteria</taxon>
        <taxon>Pseudomonadati</taxon>
        <taxon>Thermomicrobiota</taxon>
        <taxon>Thermomicrobia</taxon>
        <taxon>Sphaerobacterales</taxon>
        <taxon>Sphaerobacterineae</taxon>
        <taxon>Sphaerobacteraceae</taxon>
        <taxon>Nitrolancea</taxon>
    </lineage>
</organism>
<sequence length="361" mass="37919">MLARVLSCAVIGLDGVLVEVEVDSGNGKPGMTIVGLPDTAVQESRERVRAAIRNSGARFPLGRVTVNLAPADIRKEGPSYDLPIALGILIASGQLAADLDDALVIGELSLDGSLRHTTGVLPMIGLAQEQGLKRAFVPAVDAAEAALVEGISVIPVEDLTSLVFHLTGEAPIAPFVYSGEPSSDDISDSGVDLQHIRGQEHVKRGLEVAAAGGHNLMMIGPPGAGKTLLARALPSILPPLARDEALEVSKIYSVTGLLSADRPLLRQRPFRAPHHTISYAGLVGGGNWPRPGEITLAHRGVLFLDELPEFGQRVLEVLRQPLEDKVVTISRASGAITFPANFILAGAMNPCPCVGKYHSAA</sequence>
<dbReference type="GO" id="GO:0003677">
    <property type="term" value="F:DNA binding"/>
    <property type="evidence" value="ECO:0007669"/>
    <property type="project" value="InterPro"/>
</dbReference>
<dbReference type="InterPro" id="IPR027417">
    <property type="entry name" value="P-loop_NTPase"/>
</dbReference>
<keyword evidence="3" id="KW-0067">ATP-binding</keyword>